<sequence length="74" mass="8406">MGHGLKMRSYSDEAHRTAMMKAWTNDASSERWDMRRGLRAHAERRNAEAERECSWPSRDASAGSEIVAETHSAD</sequence>
<feature type="compositionally biased region" description="Basic and acidic residues" evidence="1">
    <location>
        <begin position="40"/>
        <end position="53"/>
    </location>
</feature>
<protein>
    <submittedName>
        <fullName evidence="2">Uncharacterized protein</fullName>
    </submittedName>
</protein>
<reference evidence="2" key="1">
    <citation type="submission" date="2020-06" db="EMBL/GenBank/DDBJ databases">
        <authorList>
            <person name="Li T."/>
            <person name="Hu X."/>
            <person name="Zhang T."/>
            <person name="Song X."/>
            <person name="Zhang H."/>
            <person name="Dai N."/>
            <person name="Sheng W."/>
            <person name="Hou X."/>
            <person name="Wei L."/>
        </authorList>
    </citation>
    <scope>NUCLEOTIDE SEQUENCE</scope>
    <source>
        <strain evidence="2">G02</strain>
        <tissue evidence="2">Leaf</tissue>
    </source>
</reference>
<dbReference type="AlphaFoldDB" id="A0AAW2LNK4"/>
<accession>A0AAW2LNK4</accession>
<name>A0AAW2LNK4_SESRA</name>
<organism evidence="2">
    <name type="scientific">Sesamum radiatum</name>
    <name type="common">Black benniseed</name>
    <dbReference type="NCBI Taxonomy" id="300843"/>
    <lineage>
        <taxon>Eukaryota</taxon>
        <taxon>Viridiplantae</taxon>
        <taxon>Streptophyta</taxon>
        <taxon>Embryophyta</taxon>
        <taxon>Tracheophyta</taxon>
        <taxon>Spermatophyta</taxon>
        <taxon>Magnoliopsida</taxon>
        <taxon>eudicotyledons</taxon>
        <taxon>Gunneridae</taxon>
        <taxon>Pentapetalae</taxon>
        <taxon>asterids</taxon>
        <taxon>lamiids</taxon>
        <taxon>Lamiales</taxon>
        <taxon>Pedaliaceae</taxon>
        <taxon>Sesamum</taxon>
    </lineage>
</organism>
<feature type="region of interest" description="Disordered" evidence="1">
    <location>
        <begin position="40"/>
        <end position="74"/>
    </location>
</feature>
<dbReference type="EMBL" id="JACGWJ010000024">
    <property type="protein sequence ID" value="KAL0319868.1"/>
    <property type="molecule type" value="Genomic_DNA"/>
</dbReference>
<evidence type="ECO:0000313" key="2">
    <source>
        <dbReference type="EMBL" id="KAL0319868.1"/>
    </source>
</evidence>
<comment type="caution">
    <text evidence="2">The sequence shown here is derived from an EMBL/GenBank/DDBJ whole genome shotgun (WGS) entry which is preliminary data.</text>
</comment>
<gene>
    <name evidence="2" type="ORF">Sradi_5248300</name>
</gene>
<proteinExistence type="predicted"/>
<evidence type="ECO:0000256" key="1">
    <source>
        <dbReference type="SAM" id="MobiDB-lite"/>
    </source>
</evidence>
<reference evidence="2" key="2">
    <citation type="journal article" date="2024" name="Plant">
        <title>Genomic evolution and insights into agronomic trait innovations of Sesamum species.</title>
        <authorList>
            <person name="Miao H."/>
            <person name="Wang L."/>
            <person name="Qu L."/>
            <person name="Liu H."/>
            <person name="Sun Y."/>
            <person name="Le M."/>
            <person name="Wang Q."/>
            <person name="Wei S."/>
            <person name="Zheng Y."/>
            <person name="Lin W."/>
            <person name="Duan Y."/>
            <person name="Cao H."/>
            <person name="Xiong S."/>
            <person name="Wang X."/>
            <person name="Wei L."/>
            <person name="Li C."/>
            <person name="Ma Q."/>
            <person name="Ju M."/>
            <person name="Zhao R."/>
            <person name="Li G."/>
            <person name="Mu C."/>
            <person name="Tian Q."/>
            <person name="Mei H."/>
            <person name="Zhang T."/>
            <person name="Gao T."/>
            <person name="Zhang H."/>
        </authorList>
    </citation>
    <scope>NUCLEOTIDE SEQUENCE</scope>
    <source>
        <strain evidence="2">G02</strain>
    </source>
</reference>